<organism evidence="2 3">
    <name type="scientific">Arthrobacter mobilis</name>
    <dbReference type="NCBI Taxonomy" id="2724944"/>
    <lineage>
        <taxon>Bacteria</taxon>
        <taxon>Bacillati</taxon>
        <taxon>Actinomycetota</taxon>
        <taxon>Actinomycetes</taxon>
        <taxon>Micrococcales</taxon>
        <taxon>Micrococcaceae</taxon>
        <taxon>Arthrobacter</taxon>
    </lineage>
</organism>
<evidence type="ECO:0000259" key="1">
    <source>
        <dbReference type="Pfam" id="PF07179"/>
    </source>
</evidence>
<comment type="caution">
    <text evidence="2">The sequence shown here is derived from an EMBL/GenBank/DDBJ whole genome shotgun (WGS) entry which is preliminary data.</text>
</comment>
<gene>
    <name evidence="2" type="ORF">HGG74_16535</name>
</gene>
<dbReference type="InterPro" id="IPR009839">
    <property type="entry name" value="SseB_N"/>
</dbReference>
<dbReference type="EMBL" id="JAAZSQ010000019">
    <property type="protein sequence ID" value="NKX56111.1"/>
    <property type="molecule type" value="Genomic_DNA"/>
</dbReference>
<feature type="domain" description="SseB protein N-terminal" evidence="1">
    <location>
        <begin position="59"/>
        <end position="177"/>
    </location>
</feature>
<keyword evidence="3" id="KW-1185">Reference proteome</keyword>
<evidence type="ECO:0000313" key="2">
    <source>
        <dbReference type="EMBL" id="NKX56111.1"/>
    </source>
</evidence>
<proteinExistence type="predicted"/>
<sequence length="282" mass="28603">MAKRELPGHIAAALAAAGGAADSAGVSWAGRDLSGPGNPLHNFDRDDGSADAGVTAARAALLNGTGTEAAVVAALATARVFVPVVAQLGEEAAGAHGVAADKQADMALVTLQAPDGRRAMPVFTTTQALASWHPQARPVAVYAPRAALSAVAEQAELLVLDPGAELTFVVRRPAVWALAKQQEWLPSYQDESLTGAVAAAVAQEPRVLRAQLAPGSGVASRTAGGTIVAGGGSGPELALVLQAGDGLQPADLQSIAAGIQHRLGADRQFAERVDSLEVRFTR</sequence>
<dbReference type="AlphaFoldDB" id="A0A7X6HFI4"/>
<protein>
    <submittedName>
        <fullName evidence="2">SseB family protein</fullName>
    </submittedName>
</protein>
<reference evidence="2 3" key="1">
    <citation type="submission" date="2020-04" db="EMBL/GenBank/DDBJ databases">
        <title>Arthrobacter sp. nov.</title>
        <authorList>
            <person name="Liu S."/>
        </authorList>
    </citation>
    <scope>NUCLEOTIDE SEQUENCE [LARGE SCALE GENOMIC DNA]</scope>
    <source>
        <strain evidence="2 3">E918</strain>
    </source>
</reference>
<dbReference type="RefSeq" id="WP_168488126.1">
    <property type="nucleotide sequence ID" value="NZ_JAAZSQ010000019.1"/>
</dbReference>
<dbReference type="Pfam" id="PF07179">
    <property type="entry name" value="SseB"/>
    <property type="match status" value="1"/>
</dbReference>
<name>A0A7X6HFI4_9MICC</name>
<accession>A0A7X6HFI4</accession>
<evidence type="ECO:0000313" key="3">
    <source>
        <dbReference type="Proteomes" id="UP000544090"/>
    </source>
</evidence>
<dbReference type="Proteomes" id="UP000544090">
    <property type="component" value="Unassembled WGS sequence"/>
</dbReference>